<evidence type="ECO:0000256" key="1">
    <source>
        <dbReference type="ARBA" id="ARBA00022527"/>
    </source>
</evidence>
<dbReference type="PANTHER" id="PTHR27002">
    <property type="entry name" value="RECEPTOR-LIKE SERINE/THREONINE-PROTEIN KINASE SD1-8"/>
    <property type="match status" value="1"/>
</dbReference>
<sequence length="111" mass="12337">MVVFLNSKRGRRGEEQDLIDMRQLTGAGQDLYIRMAASELDDLEMPLFDLSTIATATNNFSEDKKLGEGGFGPVYKGKLDGEREIAVKRLSRNSIQGVSEFKNEVLLIVAL</sequence>
<dbReference type="OrthoDB" id="1938319at2759"/>
<evidence type="ECO:0000313" key="8">
    <source>
        <dbReference type="Proteomes" id="UP000631114"/>
    </source>
</evidence>
<keyword evidence="8" id="KW-1185">Reference proteome</keyword>
<name>A0A835LP92_9MAGN</name>
<accession>A0A835LP92</accession>
<protein>
    <recommendedName>
        <fullName evidence="6">Protein kinase domain-containing protein</fullName>
    </recommendedName>
</protein>
<evidence type="ECO:0000256" key="4">
    <source>
        <dbReference type="ARBA" id="ARBA00022777"/>
    </source>
</evidence>
<dbReference type="AlphaFoldDB" id="A0A835LP92"/>
<keyword evidence="2" id="KW-0808">Transferase</keyword>
<organism evidence="7 8">
    <name type="scientific">Coptis chinensis</name>
    <dbReference type="NCBI Taxonomy" id="261450"/>
    <lineage>
        <taxon>Eukaryota</taxon>
        <taxon>Viridiplantae</taxon>
        <taxon>Streptophyta</taxon>
        <taxon>Embryophyta</taxon>
        <taxon>Tracheophyta</taxon>
        <taxon>Spermatophyta</taxon>
        <taxon>Magnoliopsida</taxon>
        <taxon>Ranunculales</taxon>
        <taxon>Ranunculaceae</taxon>
        <taxon>Coptidoideae</taxon>
        <taxon>Coptis</taxon>
    </lineage>
</organism>
<dbReference type="GO" id="GO:0005524">
    <property type="term" value="F:ATP binding"/>
    <property type="evidence" value="ECO:0007669"/>
    <property type="project" value="UniProtKB-KW"/>
</dbReference>
<dbReference type="GO" id="GO:0004674">
    <property type="term" value="F:protein serine/threonine kinase activity"/>
    <property type="evidence" value="ECO:0007669"/>
    <property type="project" value="UniProtKB-KW"/>
</dbReference>
<proteinExistence type="predicted"/>
<keyword evidence="5" id="KW-0067">ATP-binding</keyword>
<reference evidence="7 8" key="1">
    <citation type="submission" date="2020-10" db="EMBL/GenBank/DDBJ databases">
        <title>The Coptis chinensis genome and diversification of protoberbering-type alkaloids.</title>
        <authorList>
            <person name="Wang B."/>
            <person name="Shu S."/>
            <person name="Song C."/>
            <person name="Liu Y."/>
        </authorList>
    </citation>
    <scope>NUCLEOTIDE SEQUENCE [LARGE SCALE GENOMIC DNA]</scope>
    <source>
        <strain evidence="7">HL-2020</strain>
        <tissue evidence="7">Leaf</tissue>
    </source>
</reference>
<evidence type="ECO:0000259" key="6">
    <source>
        <dbReference type="PROSITE" id="PS50011"/>
    </source>
</evidence>
<dbReference type="InterPro" id="IPR000719">
    <property type="entry name" value="Prot_kinase_dom"/>
</dbReference>
<evidence type="ECO:0000256" key="2">
    <source>
        <dbReference type="ARBA" id="ARBA00022679"/>
    </source>
</evidence>
<evidence type="ECO:0000256" key="5">
    <source>
        <dbReference type="ARBA" id="ARBA00022840"/>
    </source>
</evidence>
<keyword evidence="3" id="KW-0547">Nucleotide-binding</keyword>
<keyword evidence="1" id="KW-0723">Serine/threonine-protein kinase</keyword>
<dbReference type="PROSITE" id="PS50011">
    <property type="entry name" value="PROTEIN_KINASE_DOM"/>
    <property type="match status" value="1"/>
</dbReference>
<feature type="domain" description="Protein kinase" evidence="6">
    <location>
        <begin position="60"/>
        <end position="111"/>
    </location>
</feature>
<dbReference type="PANTHER" id="PTHR27002:SF616">
    <property type="entry name" value="RECEPTOR-LIKE SERINE_THREONINE-PROTEIN KINASE"/>
    <property type="match status" value="1"/>
</dbReference>
<dbReference type="EMBL" id="JADFTS010000008">
    <property type="protein sequence ID" value="KAF9594536.1"/>
    <property type="molecule type" value="Genomic_DNA"/>
</dbReference>
<dbReference type="Gene3D" id="3.30.200.20">
    <property type="entry name" value="Phosphorylase Kinase, domain 1"/>
    <property type="match status" value="1"/>
</dbReference>
<dbReference type="SUPFAM" id="SSF56112">
    <property type="entry name" value="Protein kinase-like (PK-like)"/>
    <property type="match status" value="1"/>
</dbReference>
<dbReference type="InterPro" id="IPR011009">
    <property type="entry name" value="Kinase-like_dom_sf"/>
</dbReference>
<dbReference type="Proteomes" id="UP000631114">
    <property type="component" value="Unassembled WGS sequence"/>
</dbReference>
<keyword evidence="4" id="KW-0418">Kinase</keyword>
<gene>
    <name evidence="7" type="ORF">IFM89_033506</name>
</gene>
<dbReference type="GO" id="GO:0005886">
    <property type="term" value="C:plasma membrane"/>
    <property type="evidence" value="ECO:0007669"/>
    <property type="project" value="TreeGrafter"/>
</dbReference>
<evidence type="ECO:0000256" key="3">
    <source>
        <dbReference type="ARBA" id="ARBA00022741"/>
    </source>
</evidence>
<comment type="caution">
    <text evidence="7">The sequence shown here is derived from an EMBL/GenBank/DDBJ whole genome shotgun (WGS) entry which is preliminary data.</text>
</comment>
<evidence type="ECO:0000313" key="7">
    <source>
        <dbReference type="EMBL" id="KAF9594536.1"/>
    </source>
</evidence>